<dbReference type="GO" id="GO:0004869">
    <property type="term" value="F:cysteine-type endopeptidase inhibitor activity"/>
    <property type="evidence" value="ECO:0007669"/>
    <property type="project" value="UniProtKB-KW"/>
</dbReference>
<evidence type="ECO:0000256" key="4">
    <source>
        <dbReference type="SAM" id="SignalP"/>
    </source>
</evidence>
<dbReference type="GO" id="GO:0005615">
    <property type="term" value="C:extracellular space"/>
    <property type="evidence" value="ECO:0007669"/>
    <property type="project" value="TreeGrafter"/>
</dbReference>
<evidence type="ECO:0000256" key="3">
    <source>
        <dbReference type="ARBA" id="ARBA00022704"/>
    </source>
</evidence>
<keyword evidence="2" id="KW-0646">Protease inhibitor</keyword>
<reference evidence="6" key="1">
    <citation type="submission" date="2019-04" db="EMBL/GenBank/DDBJ databases">
        <authorList>
            <person name="Alioto T."/>
            <person name="Alioto T."/>
        </authorList>
    </citation>
    <scope>NUCLEOTIDE SEQUENCE [LARGE SCALE GENOMIC DNA]</scope>
</reference>
<organism evidence="6 7">
    <name type="scientific">Marmota monax</name>
    <name type="common">Woodchuck</name>
    <dbReference type="NCBI Taxonomy" id="9995"/>
    <lineage>
        <taxon>Eukaryota</taxon>
        <taxon>Metazoa</taxon>
        <taxon>Chordata</taxon>
        <taxon>Craniata</taxon>
        <taxon>Vertebrata</taxon>
        <taxon>Euteleostomi</taxon>
        <taxon>Mammalia</taxon>
        <taxon>Eutheria</taxon>
        <taxon>Euarchontoglires</taxon>
        <taxon>Glires</taxon>
        <taxon>Rodentia</taxon>
        <taxon>Sciuromorpha</taxon>
        <taxon>Sciuridae</taxon>
        <taxon>Xerinae</taxon>
        <taxon>Marmotini</taxon>
        <taxon>Marmota</taxon>
    </lineage>
</organism>
<keyword evidence="7" id="KW-1185">Reference proteome</keyword>
<dbReference type="Gene3D" id="3.10.450.10">
    <property type="match status" value="1"/>
</dbReference>
<feature type="signal peptide" evidence="4">
    <location>
        <begin position="1"/>
        <end position="29"/>
    </location>
</feature>
<dbReference type="SUPFAM" id="SSF54403">
    <property type="entry name" value="Cystatin/monellin"/>
    <property type="match status" value="1"/>
</dbReference>
<dbReference type="PANTHER" id="PTHR46186">
    <property type="entry name" value="CYSTATIN"/>
    <property type="match status" value="1"/>
</dbReference>
<dbReference type="Pfam" id="PF00031">
    <property type="entry name" value="Cystatin"/>
    <property type="match status" value="1"/>
</dbReference>
<dbReference type="EMBL" id="CABDUW010002242">
    <property type="protein sequence ID" value="VTJ86021.1"/>
    <property type="molecule type" value="Genomic_DNA"/>
</dbReference>
<protein>
    <recommendedName>
        <fullName evidence="5">Cystatin domain-containing protein</fullName>
    </recommendedName>
</protein>
<dbReference type="InterPro" id="IPR000010">
    <property type="entry name" value="Cystatin_dom"/>
</dbReference>
<feature type="non-terminal residue" evidence="6">
    <location>
        <position position="1"/>
    </location>
</feature>
<dbReference type="PANTHER" id="PTHR46186:SF2">
    <property type="entry name" value="CYSTATIN"/>
    <property type="match status" value="1"/>
</dbReference>
<proteinExistence type="inferred from homology"/>
<evidence type="ECO:0000313" key="6">
    <source>
        <dbReference type="EMBL" id="VTJ86021.1"/>
    </source>
</evidence>
<evidence type="ECO:0000313" key="7">
    <source>
        <dbReference type="Proteomes" id="UP000335636"/>
    </source>
</evidence>
<dbReference type="AlphaFoldDB" id="A0A5E4CYB4"/>
<evidence type="ECO:0000256" key="2">
    <source>
        <dbReference type="ARBA" id="ARBA00022690"/>
    </source>
</evidence>
<feature type="domain" description="Cystatin" evidence="5">
    <location>
        <begin position="44"/>
        <end position="91"/>
    </location>
</feature>
<dbReference type="Proteomes" id="UP000335636">
    <property type="component" value="Unassembled WGS sequence"/>
</dbReference>
<sequence length="145" mass="15984">YSSRSESTMVTTLHLPLLLLSALVAFCAASESSKLSSSSQETLGGLEDADIHEEGVRQAIDYSVGVYNQENNNLYYSRVRRVVRARQQVCADPWAWVRRTCPSQGVSCFPRPTLSLLATASHLGIQSQKLWGAQQLWPGAVLICQ</sequence>
<dbReference type="GO" id="GO:0031982">
    <property type="term" value="C:vesicle"/>
    <property type="evidence" value="ECO:0007669"/>
    <property type="project" value="TreeGrafter"/>
</dbReference>
<accession>A0A5E4CYB4</accession>
<keyword evidence="4" id="KW-0732">Signal</keyword>
<dbReference type="GO" id="GO:0005737">
    <property type="term" value="C:cytoplasm"/>
    <property type="evidence" value="ECO:0007669"/>
    <property type="project" value="TreeGrafter"/>
</dbReference>
<comment type="caution">
    <text evidence="6">The sequence shown here is derived from an EMBL/GenBank/DDBJ whole genome shotgun (WGS) entry which is preliminary data.</text>
</comment>
<feature type="chain" id="PRO_5022817380" description="Cystatin domain-containing protein" evidence="4">
    <location>
        <begin position="30"/>
        <end position="145"/>
    </location>
</feature>
<name>A0A5E4CYB4_MARMO</name>
<evidence type="ECO:0000256" key="1">
    <source>
        <dbReference type="ARBA" id="ARBA00009403"/>
    </source>
</evidence>
<feature type="non-terminal residue" evidence="6">
    <location>
        <position position="145"/>
    </location>
</feature>
<gene>
    <name evidence="6" type="ORF">MONAX_5E025972</name>
</gene>
<keyword evidence="3" id="KW-0789">Thiol protease inhibitor</keyword>
<dbReference type="InterPro" id="IPR046350">
    <property type="entry name" value="Cystatin_sf"/>
</dbReference>
<evidence type="ECO:0000259" key="5">
    <source>
        <dbReference type="Pfam" id="PF00031"/>
    </source>
</evidence>
<comment type="similarity">
    <text evidence="1">Belongs to the cystatin family.</text>
</comment>